<dbReference type="InterPro" id="IPR018753">
    <property type="entry name" value="GapR-like"/>
</dbReference>
<dbReference type="InterPro" id="IPR046367">
    <property type="entry name" value="GapR-like_DNA-bd"/>
</dbReference>
<feature type="coiled-coil region" evidence="2">
    <location>
        <begin position="5"/>
        <end position="39"/>
    </location>
</feature>
<gene>
    <name evidence="4" type="ORF">SAMN04488557_0605</name>
</gene>
<dbReference type="EMBL" id="FPCH01000001">
    <property type="protein sequence ID" value="SFV26825.1"/>
    <property type="molecule type" value="Genomic_DNA"/>
</dbReference>
<dbReference type="STRING" id="51670.SAMN04488557_0605"/>
<evidence type="ECO:0000256" key="2">
    <source>
        <dbReference type="SAM" id="Coils"/>
    </source>
</evidence>
<dbReference type="OrthoDB" id="9813793at2"/>
<comment type="similarity">
    <text evidence="1">Belongs to the UPF0335 family.</text>
</comment>
<organism evidence="4 5">
    <name type="scientific">Hyphomicrobium facile</name>
    <dbReference type="NCBI Taxonomy" id="51670"/>
    <lineage>
        <taxon>Bacteria</taxon>
        <taxon>Pseudomonadati</taxon>
        <taxon>Pseudomonadota</taxon>
        <taxon>Alphaproteobacteria</taxon>
        <taxon>Hyphomicrobiales</taxon>
        <taxon>Hyphomicrobiaceae</taxon>
        <taxon>Hyphomicrobium</taxon>
    </lineage>
</organism>
<proteinExistence type="inferred from homology"/>
<dbReference type="GO" id="GO:0003677">
    <property type="term" value="F:DNA binding"/>
    <property type="evidence" value="ECO:0007669"/>
    <property type="project" value="InterPro"/>
</dbReference>
<name>A0A1I7MWS7_9HYPH</name>
<dbReference type="Pfam" id="PF10073">
    <property type="entry name" value="GapR_DNA-bd"/>
    <property type="match status" value="1"/>
</dbReference>
<evidence type="ECO:0000259" key="3">
    <source>
        <dbReference type="Pfam" id="PF10073"/>
    </source>
</evidence>
<evidence type="ECO:0000256" key="1">
    <source>
        <dbReference type="HAMAP-Rule" id="MF_00797"/>
    </source>
</evidence>
<dbReference type="AlphaFoldDB" id="A0A1I7MWS7"/>
<keyword evidence="5" id="KW-1185">Reference proteome</keyword>
<accession>A0A1I7MWS7</accession>
<feature type="domain" description="GapR-like DNA-binding" evidence="3">
    <location>
        <begin position="8"/>
        <end position="79"/>
    </location>
</feature>
<sequence length="97" mass="11231">MSTLQASAQNQLRQFVEQIERLEEEKKQLASDIRDKYTEAKSVGFDVKALRQIVRLRKKSNEERQEEESILEVYMHALGMLDTVPDTSVVDKMMAAE</sequence>
<dbReference type="Proteomes" id="UP000199423">
    <property type="component" value="Unassembled WGS sequence"/>
</dbReference>
<dbReference type="NCBIfam" id="NF010247">
    <property type="entry name" value="PRK13694.1"/>
    <property type="match status" value="1"/>
</dbReference>
<keyword evidence="2" id="KW-0175">Coiled coil</keyword>
<evidence type="ECO:0000313" key="4">
    <source>
        <dbReference type="EMBL" id="SFV26825.1"/>
    </source>
</evidence>
<dbReference type="HAMAP" id="MF_00797">
    <property type="entry name" value="UPF0335"/>
    <property type="match status" value="1"/>
</dbReference>
<protein>
    <recommendedName>
        <fullName evidence="1">UPF0335 protein SAMN04488557_0605</fullName>
    </recommendedName>
</protein>
<reference evidence="5" key="1">
    <citation type="submission" date="2016-10" db="EMBL/GenBank/DDBJ databases">
        <authorList>
            <person name="Varghese N."/>
            <person name="Submissions S."/>
        </authorList>
    </citation>
    <scope>NUCLEOTIDE SEQUENCE [LARGE SCALE GENOMIC DNA]</scope>
    <source>
        <strain evidence="5">DSM 1565</strain>
    </source>
</reference>
<evidence type="ECO:0000313" key="5">
    <source>
        <dbReference type="Proteomes" id="UP000199423"/>
    </source>
</evidence>
<dbReference type="RefSeq" id="WP_092864014.1">
    <property type="nucleotide sequence ID" value="NZ_FPCH01000001.1"/>
</dbReference>